<evidence type="ECO:0000313" key="2">
    <source>
        <dbReference type="Proteomes" id="UP000054047"/>
    </source>
</evidence>
<organism evidence="1 2">
    <name type="scientific">Ancylostoma duodenale</name>
    <dbReference type="NCBI Taxonomy" id="51022"/>
    <lineage>
        <taxon>Eukaryota</taxon>
        <taxon>Metazoa</taxon>
        <taxon>Ecdysozoa</taxon>
        <taxon>Nematoda</taxon>
        <taxon>Chromadorea</taxon>
        <taxon>Rhabditida</taxon>
        <taxon>Rhabditina</taxon>
        <taxon>Rhabditomorpha</taxon>
        <taxon>Strongyloidea</taxon>
        <taxon>Ancylostomatidae</taxon>
        <taxon>Ancylostomatinae</taxon>
        <taxon>Ancylostoma</taxon>
    </lineage>
</organism>
<gene>
    <name evidence="1" type="ORF">ANCDUO_01128</name>
</gene>
<dbReference type="AlphaFoldDB" id="A0A0C2HG09"/>
<sequence length="79" mass="8476">MCLALEGLSPLFTRTVHARMEGGKCVCEPQWKGPICLEHETCAPGETKVGNKCIANICQHGGTLAVGRKEVECICEMSA</sequence>
<keyword evidence="2" id="KW-1185">Reference proteome</keyword>
<protein>
    <recommendedName>
        <fullName evidence="3">EGF-like domain-containing protein</fullName>
    </recommendedName>
</protein>
<name>A0A0C2HG09_9BILA</name>
<proteinExistence type="predicted"/>
<evidence type="ECO:0000313" key="1">
    <source>
        <dbReference type="EMBL" id="KIH68531.1"/>
    </source>
</evidence>
<dbReference type="OrthoDB" id="6130531at2759"/>
<dbReference type="Proteomes" id="UP000054047">
    <property type="component" value="Unassembled WGS sequence"/>
</dbReference>
<dbReference type="EMBL" id="KN726352">
    <property type="protein sequence ID" value="KIH68531.1"/>
    <property type="molecule type" value="Genomic_DNA"/>
</dbReference>
<reference evidence="1 2" key="1">
    <citation type="submission" date="2013-12" db="EMBL/GenBank/DDBJ databases">
        <title>Draft genome of the parsitic nematode Ancylostoma duodenale.</title>
        <authorList>
            <person name="Mitreva M."/>
        </authorList>
    </citation>
    <scope>NUCLEOTIDE SEQUENCE [LARGE SCALE GENOMIC DNA]</scope>
    <source>
        <strain evidence="1 2">Zhejiang</strain>
    </source>
</reference>
<accession>A0A0C2HG09</accession>
<evidence type="ECO:0008006" key="3">
    <source>
        <dbReference type="Google" id="ProtNLM"/>
    </source>
</evidence>